<dbReference type="Proteomes" id="UP000053328">
    <property type="component" value="Unassembled WGS sequence"/>
</dbReference>
<dbReference type="VEuPathDB" id="FungiDB:PV08_05260"/>
<organism evidence="2 3">
    <name type="scientific">Exophiala spinifera</name>
    <dbReference type="NCBI Taxonomy" id="91928"/>
    <lineage>
        <taxon>Eukaryota</taxon>
        <taxon>Fungi</taxon>
        <taxon>Dikarya</taxon>
        <taxon>Ascomycota</taxon>
        <taxon>Pezizomycotina</taxon>
        <taxon>Eurotiomycetes</taxon>
        <taxon>Chaetothyriomycetidae</taxon>
        <taxon>Chaetothyriales</taxon>
        <taxon>Herpotrichiellaceae</taxon>
        <taxon>Exophiala</taxon>
    </lineage>
</organism>
<evidence type="ECO:0000313" key="3">
    <source>
        <dbReference type="Proteomes" id="UP000053328"/>
    </source>
</evidence>
<dbReference type="OrthoDB" id="5431013at2759"/>
<name>A0A0D2B978_9EURO</name>
<sequence>MANDDGLAGTVIGIARSGIKLAVTLHNFSETVTTARIEIKDLANNVALTASVLHELGVKLDQDYDDEEGEHVYSSSAIGTTREATRECEAVFREIETIIGKAMQSARERGVKNGKVPALSPLERLKYPFLLPKVDLLATNLERLKSTLVLMLNVLSYAREMKAEGGNSPQQQQDGYQKLLLENLVRANKDATRRYEAMLKDLGEETESFPAESAPQSRPDSNGSAAASASLSLSMIKTPDSDDSYADSSPRARAASTIQACLDRLENALVKVEQSSSVLHHSTGIVVRVELDRDTPAQQGQPQKPRISVSVLQKQTRPRQDSLQSRTSTSRPRRNTNGLSRSNTWYSNLWNSMPSPYSAMSSIQQTLDNTGLFLATEQITEDASNVLSYNQTSNNGVNGGYQPYSNRYGSSTYANPADNGDESPDSDSGPTLTDAIRAVLPDSLVSGRRPDPASRIGDIEMNPVAVQAQGADASRPLMSADAIEHTPRLGPLPEVRVELDTPSASASASISRPAPAALGSETSNRQANHAAEGSGGGGGGGGGGWSPEQDARMKDILSASVQAAIAQGESEGAKIEPPPPPPTTTMSLASNPDRRSAVSSSDAATATAIDGQKSEETIDEDAMETVDLDDGAQKGPENGKGEGKGKGKAKAPLQLATTTGTGLGVLMGTSDGADAVDQLLGEWTTLRVNSAGTSGGGGSGGAGGS</sequence>
<feature type="region of interest" description="Disordered" evidence="1">
    <location>
        <begin position="295"/>
        <end position="343"/>
    </location>
</feature>
<proteinExistence type="predicted"/>
<dbReference type="InterPro" id="IPR039327">
    <property type="entry name" value="CON7-like"/>
</dbReference>
<dbReference type="GeneID" id="27332343"/>
<dbReference type="EMBL" id="KN847495">
    <property type="protein sequence ID" value="KIW15215.1"/>
    <property type="molecule type" value="Genomic_DNA"/>
</dbReference>
<feature type="compositionally biased region" description="Acidic residues" evidence="1">
    <location>
        <begin position="617"/>
        <end position="630"/>
    </location>
</feature>
<dbReference type="GO" id="GO:0006355">
    <property type="term" value="P:regulation of DNA-templated transcription"/>
    <property type="evidence" value="ECO:0007669"/>
    <property type="project" value="InterPro"/>
</dbReference>
<protein>
    <recommendedName>
        <fullName evidence="4">Fungal N-terminal domain-containing protein</fullName>
    </recommendedName>
</protein>
<feature type="compositionally biased region" description="Polar residues" evidence="1">
    <location>
        <begin position="214"/>
        <end position="223"/>
    </location>
</feature>
<dbReference type="HOGENOM" id="CLU_404915_0_0_1"/>
<evidence type="ECO:0008006" key="4">
    <source>
        <dbReference type="Google" id="ProtNLM"/>
    </source>
</evidence>
<evidence type="ECO:0000313" key="2">
    <source>
        <dbReference type="EMBL" id="KIW15215.1"/>
    </source>
</evidence>
<feature type="region of interest" description="Disordered" evidence="1">
    <location>
        <begin position="389"/>
        <end position="462"/>
    </location>
</feature>
<keyword evidence="3" id="KW-1185">Reference proteome</keyword>
<feature type="region of interest" description="Disordered" evidence="1">
    <location>
        <begin position="499"/>
        <end position="653"/>
    </location>
</feature>
<dbReference type="RefSeq" id="XP_016235431.1">
    <property type="nucleotide sequence ID" value="XM_016379604.1"/>
</dbReference>
<evidence type="ECO:0000256" key="1">
    <source>
        <dbReference type="SAM" id="MobiDB-lite"/>
    </source>
</evidence>
<dbReference type="PANTHER" id="PTHR36167">
    <property type="entry name" value="C2H2 FINGER DOMAIN TRANSCRIPTION FACTOR (EUROFUNG)-RELATED"/>
    <property type="match status" value="1"/>
</dbReference>
<reference evidence="2 3" key="1">
    <citation type="submission" date="2015-01" db="EMBL/GenBank/DDBJ databases">
        <title>The Genome Sequence of Exophiala spinifera CBS89968.</title>
        <authorList>
            <consortium name="The Broad Institute Genomics Platform"/>
            <person name="Cuomo C."/>
            <person name="de Hoog S."/>
            <person name="Gorbushina A."/>
            <person name="Stielow B."/>
            <person name="Teixiera M."/>
            <person name="Abouelleil A."/>
            <person name="Chapman S.B."/>
            <person name="Priest M."/>
            <person name="Young S.K."/>
            <person name="Wortman J."/>
            <person name="Nusbaum C."/>
            <person name="Birren B."/>
        </authorList>
    </citation>
    <scope>NUCLEOTIDE SEQUENCE [LARGE SCALE GENOMIC DNA]</scope>
    <source>
        <strain evidence="2 3">CBS 89968</strain>
    </source>
</reference>
<gene>
    <name evidence="2" type="ORF">PV08_05260</name>
</gene>
<feature type="compositionally biased region" description="Low complexity" evidence="1">
    <location>
        <begin position="502"/>
        <end position="517"/>
    </location>
</feature>
<accession>A0A0D2B978</accession>
<dbReference type="STRING" id="91928.A0A0D2B978"/>
<feature type="compositionally biased region" description="Low complexity" evidence="1">
    <location>
        <begin position="597"/>
        <end position="608"/>
    </location>
</feature>
<dbReference type="AlphaFoldDB" id="A0A0D2B978"/>
<feature type="region of interest" description="Disordered" evidence="1">
    <location>
        <begin position="206"/>
        <end position="229"/>
    </location>
</feature>
<feature type="compositionally biased region" description="Gly residues" evidence="1">
    <location>
        <begin position="533"/>
        <end position="545"/>
    </location>
</feature>
<dbReference type="PANTHER" id="PTHR36167:SF4">
    <property type="entry name" value="FUNGAL N-TERMINAL DOMAIN-CONTAINING PROTEIN"/>
    <property type="match status" value="1"/>
</dbReference>
<feature type="compositionally biased region" description="Polar residues" evidence="1">
    <location>
        <begin position="403"/>
        <end position="414"/>
    </location>
</feature>